<dbReference type="PANTHER" id="PTHR36109">
    <property type="entry name" value="MEMBRANE PROTEIN-RELATED"/>
    <property type="match status" value="1"/>
</dbReference>
<protein>
    <recommendedName>
        <fullName evidence="1">General stress protein 17M-like domain-containing protein</fullName>
    </recommendedName>
</protein>
<dbReference type="InterPro" id="IPR025889">
    <property type="entry name" value="GSP17M-like_dom"/>
</dbReference>
<dbReference type="Pfam" id="PF11181">
    <property type="entry name" value="YflT"/>
    <property type="match status" value="1"/>
</dbReference>
<comment type="caution">
    <text evidence="2">The sequence shown here is derived from an EMBL/GenBank/DDBJ whole genome shotgun (WGS) entry which is preliminary data.</text>
</comment>
<feature type="domain" description="General stress protein 17M-like" evidence="1">
    <location>
        <begin position="5"/>
        <end position="74"/>
    </location>
</feature>
<proteinExistence type="predicted"/>
<dbReference type="RefSeq" id="WP_094092629.1">
    <property type="nucleotide sequence ID" value="NZ_BMHF01000008.1"/>
</dbReference>
<organism evidence="2 3">
    <name type="scientific">Paenibacillus physcomitrellae</name>
    <dbReference type="NCBI Taxonomy" id="1619311"/>
    <lineage>
        <taxon>Bacteria</taxon>
        <taxon>Bacillati</taxon>
        <taxon>Bacillota</taxon>
        <taxon>Bacilli</taxon>
        <taxon>Bacillales</taxon>
        <taxon>Paenibacillaceae</taxon>
        <taxon>Paenibacillus</taxon>
    </lineage>
</organism>
<sequence length="193" mass="19834">MAKKIVGVFETEREATAAISALQQEGYNAEGISVITRDRRDSEAIAEDTGTKAPEGVTAGAATGGVLGGVTGLLAGLGLLAIPGIGPILAAGPIAATLTGAVVGAGAGGLVGGLVGLGIPEEEAREYENYINEGKILVLVDEDEAERQTRVYDAFRDNRAINAHRYDNVDPRQIGANAQAGINDYGTDGYTHK</sequence>
<dbReference type="EMBL" id="BMHF01000008">
    <property type="protein sequence ID" value="GGA38744.1"/>
    <property type="molecule type" value="Genomic_DNA"/>
</dbReference>
<name>A0ABQ1G8E9_9BACL</name>
<evidence type="ECO:0000313" key="3">
    <source>
        <dbReference type="Proteomes" id="UP000609323"/>
    </source>
</evidence>
<dbReference type="PANTHER" id="PTHR36109:SF2">
    <property type="entry name" value="MEMBRANE PROTEIN"/>
    <property type="match status" value="1"/>
</dbReference>
<evidence type="ECO:0000259" key="1">
    <source>
        <dbReference type="Pfam" id="PF11181"/>
    </source>
</evidence>
<gene>
    <name evidence="2" type="ORF">GCM10010917_24960</name>
</gene>
<accession>A0ABQ1G8E9</accession>
<dbReference type="Proteomes" id="UP000609323">
    <property type="component" value="Unassembled WGS sequence"/>
</dbReference>
<evidence type="ECO:0000313" key="2">
    <source>
        <dbReference type="EMBL" id="GGA38744.1"/>
    </source>
</evidence>
<dbReference type="InterPro" id="IPR052948">
    <property type="entry name" value="Low_temp-induced_all0457"/>
</dbReference>
<keyword evidence="3" id="KW-1185">Reference proteome</keyword>
<reference evidence="3" key="1">
    <citation type="journal article" date="2019" name="Int. J. Syst. Evol. Microbiol.">
        <title>The Global Catalogue of Microorganisms (GCM) 10K type strain sequencing project: providing services to taxonomists for standard genome sequencing and annotation.</title>
        <authorList>
            <consortium name="The Broad Institute Genomics Platform"/>
            <consortium name="The Broad Institute Genome Sequencing Center for Infectious Disease"/>
            <person name="Wu L."/>
            <person name="Ma J."/>
        </authorList>
    </citation>
    <scope>NUCLEOTIDE SEQUENCE [LARGE SCALE GENOMIC DNA]</scope>
    <source>
        <strain evidence="3">CGMCC 1.15044</strain>
    </source>
</reference>